<organism evidence="1 2">
    <name type="scientific">Candidatus Jacksonbacteria bacterium RIFCSPLOWO2_02_FULL_44_20</name>
    <dbReference type="NCBI Taxonomy" id="1798460"/>
    <lineage>
        <taxon>Bacteria</taxon>
        <taxon>Candidatus Jacksoniibacteriota</taxon>
    </lineage>
</organism>
<gene>
    <name evidence="1" type="ORF">A3H61_02380</name>
</gene>
<evidence type="ECO:0000313" key="2">
    <source>
        <dbReference type="Proteomes" id="UP000178315"/>
    </source>
</evidence>
<reference evidence="1 2" key="1">
    <citation type="journal article" date="2016" name="Nat. Commun.">
        <title>Thousands of microbial genomes shed light on interconnected biogeochemical processes in an aquifer system.</title>
        <authorList>
            <person name="Anantharaman K."/>
            <person name="Brown C.T."/>
            <person name="Hug L.A."/>
            <person name="Sharon I."/>
            <person name="Castelle C.J."/>
            <person name="Probst A.J."/>
            <person name="Thomas B.C."/>
            <person name="Singh A."/>
            <person name="Wilkins M.J."/>
            <person name="Karaoz U."/>
            <person name="Brodie E.L."/>
            <person name="Williams K.H."/>
            <person name="Hubbard S.S."/>
            <person name="Banfield J.F."/>
        </authorList>
    </citation>
    <scope>NUCLEOTIDE SEQUENCE [LARGE SCALE GENOMIC DNA]</scope>
</reference>
<dbReference type="Pfam" id="PF05711">
    <property type="entry name" value="TylF"/>
    <property type="match status" value="1"/>
</dbReference>
<dbReference type="InterPro" id="IPR029063">
    <property type="entry name" value="SAM-dependent_MTases_sf"/>
</dbReference>
<sequence length="276" mass="31222">MNYLSSGKSLIKKLLPKKWVSACGEFLYRQLPKKQDSLFFLLARVWYTILGDKLNARKMRILGIARPYSMVGRNGLVVTYDLAESLEQKQIQGAFVECGVARGGCSAIMALINAHHKSDRITWLFDSFEGLPKPTAEDEFNPAEFTPPGDRHSSDVQEGCCLGTYEEVSALMFSKLKFATDRVRLVRGWFQSTLHREKNNIGKIAFLRIDGDWYESTKCCLENLYDALAPDGYVYIDDYNSCIGCKKAADEFMQKRGIQAKLISDRRGGAYFLKSS</sequence>
<comment type="caution">
    <text evidence="1">The sequence shown here is derived from an EMBL/GenBank/DDBJ whole genome shotgun (WGS) entry which is preliminary data.</text>
</comment>
<dbReference type="EMBL" id="MHJU01000023">
    <property type="protein sequence ID" value="OGY72776.1"/>
    <property type="molecule type" value="Genomic_DNA"/>
</dbReference>
<dbReference type="AlphaFoldDB" id="A0A1G2A8F8"/>
<evidence type="ECO:0000313" key="1">
    <source>
        <dbReference type="EMBL" id="OGY72776.1"/>
    </source>
</evidence>
<dbReference type="SUPFAM" id="SSF53335">
    <property type="entry name" value="S-adenosyl-L-methionine-dependent methyltransferases"/>
    <property type="match status" value="1"/>
</dbReference>
<dbReference type="PANTHER" id="PTHR40036">
    <property type="entry name" value="MACROCIN O-METHYLTRANSFERASE"/>
    <property type="match status" value="1"/>
</dbReference>
<name>A0A1G2A8F8_9BACT</name>
<accession>A0A1G2A8F8</accession>
<dbReference type="Proteomes" id="UP000178315">
    <property type="component" value="Unassembled WGS sequence"/>
</dbReference>
<proteinExistence type="predicted"/>
<evidence type="ECO:0008006" key="3">
    <source>
        <dbReference type="Google" id="ProtNLM"/>
    </source>
</evidence>
<dbReference type="PANTHER" id="PTHR40036:SF1">
    <property type="entry name" value="MACROCIN O-METHYLTRANSFERASE"/>
    <property type="match status" value="1"/>
</dbReference>
<dbReference type="InterPro" id="IPR008884">
    <property type="entry name" value="TylF_MeTrfase"/>
</dbReference>
<protein>
    <recommendedName>
        <fullName evidence="3">Macrocin O-methyltransferase</fullName>
    </recommendedName>
</protein>
<dbReference type="Gene3D" id="3.40.50.150">
    <property type="entry name" value="Vaccinia Virus protein VP39"/>
    <property type="match status" value="1"/>
</dbReference>